<dbReference type="Proteomes" id="UP000234882">
    <property type="component" value="Chromosome"/>
</dbReference>
<dbReference type="OrthoDB" id="7596875at2"/>
<evidence type="ECO:0000313" key="1">
    <source>
        <dbReference type="EMBL" id="AUM75447.1"/>
    </source>
</evidence>
<gene>
    <name evidence="1" type="ORF">CYR75_00820</name>
</gene>
<evidence type="ECO:0000313" key="2">
    <source>
        <dbReference type="Proteomes" id="UP000234882"/>
    </source>
</evidence>
<name>A0A2K9MIJ2_9RHOB</name>
<accession>A0A2K9MIJ2</accession>
<keyword evidence="2" id="KW-1185">Reference proteome</keyword>
<dbReference type="KEGG" id="paru:CYR75_00820"/>
<organism evidence="1 2">
    <name type="scientific">Paracoccus jeotgali</name>
    <dbReference type="NCBI Taxonomy" id="2065379"/>
    <lineage>
        <taxon>Bacteria</taxon>
        <taxon>Pseudomonadati</taxon>
        <taxon>Pseudomonadota</taxon>
        <taxon>Alphaproteobacteria</taxon>
        <taxon>Rhodobacterales</taxon>
        <taxon>Paracoccaceae</taxon>
        <taxon>Paracoccus</taxon>
    </lineage>
</organism>
<protein>
    <submittedName>
        <fullName evidence="1">Uncharacterized protein</fullName>
    </submittedName>
</protein>
<dbReference type="RefSeq" id="WP_101500789.1">
    <property type="nucleotide sequence ID" value="NZ_CP025583.1"/>
</dbReference>
<sequence>MTKQDPPEDGPTQPSEFEAFRESMVFEGPELTFTPRGSPDPRLLRLVRLLAQQAARESYEEELRLARQKKREAPPG</sequence>
<reference evidence="2" key="1">
    <citation type="submission" date="2017-12" db="EMBL/GenBank/DDBJ databases">
        <title>Genomic analysis of Paracoccus sp. CBA4604.</title>
        <authorList>
            <person name="Roh S.W."/>
            <person name="Kim J.Y."/>
            <person name="Kim J.S."/>
        </authorList>
    </citation>
    <scope>NUCLEOTIDE SEQUENCE [LARGE SCALE GENOMIC DNA]</scope>
    <source>
        <strain evidence="2">CBA4604</strain>
    </source>
</reference>
<dbReference type="EMBL" id="CP025583">
    <property type="protein sequence ID" value="AUM75447.1"/>
    <property type="molecule type" value="Genomic_DNA"/>
</dbReference>
<dbReference type="AlphaFoldDB" id="A0A2K9MIJ2"/>
<proteinExistence type="predicted"/>